<proteinExistence type="predicted"/>
<feature type="region of interest" description="Disordered" evidence="2">
    <location>
        <begin position="1176"/>
        <end position="1247"/>
    </location>
</feature>
<feature type="compositionally biased region" description="Polar residues" evidence="2">
    <location>
        <begin position="524"/>
        <end position="533"/>
    </location>
</feature>
<comment type="caution">
    <text evidence="6">The sequence shown here is derived from an EMBL/GenBank/DDBJ whole genome shotgun (WGS) entry which is preliminary data.</text>
</comment>
<feature type="region of interest" description="Disordered" evidence="2">
    <location>
        <begin position="171"/>
        <end position="217"/>
    </location>
</feature>
<dbReference type="SMART" id="SM00324">
    <property type="entry name" value="RhoGAP"/>
    <property type="match status" value="1"/>
</dbReference>
<dbReference type="PROSITE" id="PS50195">
    <property type="entry name" value="PX"/>
    <property type="match status" value="1"/>
</dbReference>
<dbReference type="OrthoDB" id="185175at2759"/>
<dbReference type="Gene3D" id="1.10.555.10">
    <property type="entry name" value="Rho GTPase activation protein"/>
    <property type="match status" value="1"/>
</dbReference>
<dbReference type="Gene3D" id="2.30.29.30">
    <property type="entry name" value="Pleckstrin-homology domain (PH domain)/Phosphotyrosine-binding domain (PTB)"/>
    <property type="match status" value="1"/>
</dbReference>
<dbReference type="InterPro" id="IPR008936">
    <property type="entry name" value="Rho_GTPase_activation_prot"/>
</dbReference>
<feature type="compositionally biased region" description="Polar residues" evidence="2">
    <location>
        <begin position="86"/>
        <end position="103"/>
    </location>
</feature>
<reference evidence="6" key="1">
    <citation type="submission" date="2021-06" db="EMBL/GenBank/DDBJ databases">
        <authorList>
            <person name="Kallberg Y."/>
            <person name="Tangrot J."/>
            <person name="Rosling A."/>
        </authorList>
    </citation>
    <scope>NUCLEOTIDE SEQUENCE</scope>
    <source>
        <strain evidence="6">BR232B</strain>
    </source>
</reference>
<feature type="region of interest" description="Disordered" evidence="2">
    <location>
        <begin position="229"/>
        <end position="344"/>
    </location>
</feature>
<dbReference type="CDD" id="cd06093">
    <property type="entry name" value="PX_domain"/>
    <property type="match status" value="1"/>
</dbReference>
<sequence>MSTSQQQQQSAISVDNSRRNLDDTNVETALQQAVNERIFLRTQNDQLWKIIEKQKAVIHNLQKDNQKLAYDKDRLSTRIRELETLNQTENSTSNRVTIDTNQTDNRDGGPRSQQISPINTHSPTSTRSPQSSNLSATVDDTIKTSLEEIAAADRQDSTSSFSSLYMYDTTNSADETSQPLPRSESPQSNDRQLERTPTLQITVSEQDNESTSESHTTVYESPISLAVHRQESVPLDNVDSTESNSSSNRNKKKHRLSGIPLRRTGESGNFVGLPSSPRNGPPPGMKSPGLPGSPRNSPPASSRSSGRSISPINSPPAMKSPVLPSSPRSPRSYGNGDGNVRLLERWDSDDQRILSGDEIRRNESLSPTRATTFPISEPTSVTLIGMTEPVSLSSFISESTSATSANGESASLRSVESMPVENVVLSSESVISESTSVTSMATSELTSGANVFVAEPTVINTTPTTGQGKHGNPGQAEISQSLSLPAKPDSLSISTENSQQRASTQSRMNTFPRMDSLPRINSHAEANQYTGTKTVRLKESSESLTSPRSAKANDTIINFSAGSDEPVINFAAILSPPKDSSTFADSHRNVPSQHKNQPSQPIPNDTISSITVKVVGSTIEINDRAREVLVFIIAVYSAKTSEDGVAIGAGKELWRVSKKYSDFLTLDAKLKLHQTTSFIKKIGKLPDKNLFTTNAPSKSDQRKLALERYLQHVVNLPWNDNRDLCEFLSSNVIETEKLDYQRTGHKEGYLTKRGKSFRVWKTRYFVLTKSVLDYYETKGGPHLGSIRLTHAQIGRQQSTVPIETDSMGGDDEYRHAFLILEPKPGSKAQTKHVLCAESDADRDEWVEALLDLRETSNGQLRRQDDKDRKGARMTLFGKNILGYGIGEKRKHPTQSNFDHKIVFGVPLDQAIASSRIKEGYELPAIVHRCVEYLDAKGAAFEEGIYRLNGSASVIKMLKDRFNSEGDVNLLAEAQPYDVHAVSGLLKLYLRELPTSVLTRDLHPEFVKVVDLLDRRERVNELGRLVSAIPLANYTLLRTLTGHLIRIVQNADINKMTMRNVGIVFSPTLGIPTGVFNLLLSEFDYIFYTDANGAAAPRSLETDSKTSSSSTHNSSSQGSHLRSQSQTRFAPSSVSPHTLGRIREESNGRSNRNSMQFMHSVPEVLVGLEKNIARKVITDNESDEEMNDLSVLSEDDQSSDEHSQLSSVSSSIVHGQQGHFGQEETTDELESRNGQQRLTVRNYTPRDSMYEVYTEQQKENQNL</sequence>
<dbReference type="Pfam" id="PF00787">
    <property type="entry name" value="PX"/>
    <property type="match status" value="1"/>
</dbReference>
<organism evidence="6 7">
    <name type="scientific">Paraglomus brasilianum</name>
    <dbReference type="NCBI Taxonomy" id="144538"/>
    <lineage>
        <taxon>Eukaryota</taxon>
        <taxon>Fungi</taxon>
        <taxon>Fungi incertae sedis</taxon>
        <taxon>Mucoromycota</taxon>
        <taxon>Glomeromycotina</taxon>
        <taxon>Glomeromycetes</taxon>
        <taxon>Paraglomerales</taxon>
        <taxon>Paraglomeraceae</taxon>
        <taxon>Paraglomus</taxon>
    </lineage>
</organism>
<feature type="region of interest" description="Disordered" evidence="2">
    <location>
        <begin position="1097"/>
        <end position="1154"/>
    </location>
</feature>
<dbReference type="InterPro" id="IPR001849">
    <property type="entry name" value="PH_domain"/>
</dbReference>
<dbReference type="PANTHER" id="PTHR23176:SF129">
    <property type="entry name" value="RHO GTPASE ACTIVATING PROTEIN AT 16F, ISOFORM E-RELATED"/>
    <property type="match status" value="1"/>
</dbReference>
<dbReference type="InterPro" id="IPR050729">
    <property type="entry name" value="Rho-GAP"/>
</dbReference>
<dbReference type="PROSITE" id="PS50003">
    <property type="entry name" value="PH_DOMAIN"/>
    <property type="match status" value="1"/>
</dbReference>
<keyword evidence="1" id="KW-0343">GTPase activation</keyword>
<name>A0A9N9C0C2_9GLOM</name>
<dbReference type="InterPro" id="IPR001683">
    <property type="entry name" value="PX_dom"/>
</dbReference>
<protein>
    <submittedName>
        <fullName evidence="6">8871_t:CDS:1</fullName>
    </submittedName>
</protein>
<feature type="domain" description="Rho-GAP" evidence="5">
    <location>
        <begin position="905"/>
        <end position="1106"/>
    </location>
</feature>
<evidence type="ECO:0000256" key="2">
    <source>
        <dbReference type="SAM" id="MobiDB-lite"/>
    </source>
</evidence>
<dbReference type="Pfam" id="PF00169">
    <property type="entry name" value="PH"/>
    <property type="match status" value="1"/>
</dbReference>
<dbReference type="SMART" id="SM00312">
    <property type="entry name" value="PX"/>
    <property type="match status" value="1"/>
</dbReference>
<gene>
    <name evidence="6" type="ORF">PBRASI_LOCUS6741</name>
</gene>
<dbReference type="PANTHER" id="PTHR23176">
    <property type="entry name" value="RHO/RAC/CDC GTPASE-ACTIVATING PROTEIN"/>
    <property type="match status" value="1"/>
</dbReference>
<dbReference type="Pfam" id="PF00620">
    <property type="entry name" value="RhoGAP"/>
    <property type="match status" value="1"/>
</dbReference>
<feature type="compositionally biased region" description="Acidic residues" evidence="2">
    <location>
        <begin position="1179"/>
        <end position="1197"/>
    </location>
</feature>
<dbReference type="GO" id="GO:0035091">
    <property type="term" value="F:phosphatidylinositol binding"/>
    <property type="evidence" value="ECO:0007669"/>
    <property type="project" value="InterPro"/>
</dbReference>
<dbReference type="SUPFAM" id="SSF50729">
    <property type="entry name" value="PH domain-like"/>
    <property type="match status" value="1"/>
</dbReference>
<feature type="domain" description="PH" evidence="3">
    <location>
        <begin position="743"/>
        <end position="854"/>
    </location>
</feature>
<dbReference type="GO" id="GO:0005737">
    <property type="term" value="C:cytoplasm"/>
    <property type="evidence" value="ECO:0007669"/>
    <property type="project" value="TreeGrafter"/>
</dbReference>
<feature type="compositionally biased region" description="Polar residues" evidence="2">
    <location>
        <begin position="1231"/>
        <end position="1241"/>
    </location>
</feature>
<dbReference type="Gene3D" id="3.30.1520.10">
    <property type="entry name" value="Phox-like domain"/>
    <property type="match status" value="1"/>
</dbReference>
<evidence type="ECO:0000259" key="4">
    <source>
        <dbReference type="PROSITE" id="PS50195"/>
    </source>
</evidence>
<dbReference type="InterPro" id="IPR011993">
    <property type="entry name" value="PH-like_dom_sf"/>
</dbReference>
<evidence type="ECO:0000313" key="7">
    <source>
        <dbReference type="Proteomes" id="UP000789739"/>
    </source>
</evidence>
<feature type="compositionally biased region" description="Low complexity" evidence="2">
    <location>
        <begin position="1104"/>
        <end position="1125"/>
    </location>
</feature>
<feature type="region of interest" description="Disordered" evidence="2">
    <location>
        <begin position="1"/>
        <end position="20"/>
    </location>
</feature>
<feature type="region of interest" description="Disordered" evidence="2">
    <location>
        <begin position="581"/>
        <end position="605"/>
    </location>
</feature>
<dbReference type="AlphaFoldDB" id="A0A9N9C0C2"/>
<evidence type="ECO:0000259" key="3">
    <source>
        <dbReference type="PROSITE" id="PS50003"/>
    </source>
</evidence>
<dbReference type="GO" id="GO:0007165">
    <property type="term" value="P:signal transduction"/>
    <property type="evidence" value="ECO:0007669"/>
    <property type="project" value="InterPro"/>
</dbReference>
<dbReference type="InterPro" id="IPR000198">
    <property type="entry name" value="RhoGAP_dom"/>
</dbReference>
<keyword evidence="7" id="KW-1185">Reference proteome</keyword>
<feature type="compositionally biased region" description="Low complexity" evidence="2">
    <location>
        <begin position="1"/>
        <end position="10"/>
    </location>
</feature>
<evidence type="ECO:0000313" key="6">
    <source>
        <dbReference type="EMBL" id="CAG8583371.1"/>
    </source>
</evidence>
<dbReference type="SMART" id="SM00233">
    <property type="entry name" value="PH"/>
    <property type="match status" value="1"/>
</dbReference>
<dbReference type="Proteomes" id="UP000789739">
    <property type="component" value="Unassembled WGS sequence"/>
</dbReference>
<dbReference type="InterPro" id="IPR036871">
    <property type="entry name" value="PX_dom_sf"/>
</dbReference>
<feature type="compositionally biased region" description="Low complexity" evidence="2">
    <location>
        <begin position="292"/>
        <end position="332"/>
    </location>
</feature>
<dbReference type="SUPFAM" id="SSF64268">
    <property type="entry name" value="PX domain"/>
    <property type="match status" value="1"/>
</dbReference>
<feature type="compositionally biased region" description="Polar residues" evidence="2">
    <location>
        <begin position="491"/>
        <end position="509"/>
    </location>
</feature>
<accession>A0A9N9C0C2</accession>
<feature type="region of interest" description="Disordered" evidence="2">
    <location>
        <begin position="484"/>
        <end position="549"/>
    </location>
</feature>
<feature type="domain" description="PX" evidence="4">
    <location>
        <begin position="609"/>
        <end position="735"/>
    </location>
</feature>
<evidence type="ECO:0000259" key="5">
    <source>
        <dbReference type="PROSITE" id="PS50238"/>
    </source>
</evidence>
<feature type="compositionally biased region" description="Low complexity" evidence="2">
    <location>
        <begin position="1203"/>
        <end position="1213"/>
    </location>
</feature>
<dbReference type="PROSITE" id="PS50238">
    <property type="entry name" value="RHOGAP"/>
    <property type="match status" value="1"/>
</dbReference>
<dbReference type="GO" id="GO:0005096">
    <property type="term" value="F:GTPase activator activity"/>
    <property type="evidence" value="ECO:0007669"/>
    <property type="project" value="UniProtKB-KW"/>
</dbReference>
<dbReference type="SUPFAM" id="SSF48350">
    <property type="entry name" value="GTPase activation domain, GAP"/>
    <property type="match status" value="1"/>
</dbReference>
<dbReference type="EMBL" id="CAJVPI010000934">
    <property type="protein sequence ID" value="CAG8583371.1"/>
    <property type="molecule type" value="Genomic_DNA"/>
</dbReference>
<evidence type="ECO:0000256" key="1">
    <source>
        <dbReference type="ARBA" id="ARBA00022468"/>
    </source>
</evidence>
<feature type="compositionally biased region" description="Polar residues" evidence="2">
    <location>
        <begin position="1126"/>
        <end position="1135"/>
    </location>
</feature>
<feature type="compositionally biased region" description="Polar residues" evidence="2">
    <location>
        <begin position="111"/>
        <end position="135"/>
    </location>
</feature>
<feature type="region of interest" description="Disordered" evidence="2">
    <location>
        <begin position="86"/>
        <end position="135"/>
    </location>
</feature>